<name>A0A1H6D5M6_9GAMM</name>
<gene>
    <name evidence="9" type="ORF">SAMN05444390_10514</name>
</gene>
<evidence type="ECO:0000256" key="5">
    <source>
        <dbReference type="ARBA" id="ARBA00022692"/>
    </source>
</evidence>
<dbReference type="Proteomes" id="UP000236745">
    <property type="component" value="Unassembled WGS sequence"/>
</dbReference>
<evidence type="ECO:0000256" key="8">
    <source>
        <dbReference type="SAM" id="Phobius"/>
    </source>
</evidence>
<protein>
    <submittedName>
        <fullName evidence="9">Iron complex transport system permease protein</fullName>
    </submittedName>
</protein>
<feature type="transmembrane region" description="Helical" evidence="8">
    <location>
        <begin position="309"/>
        <end position="329"/>
    </location>
</feature>
<keyword evidence="6 8" id="KW-1133">Transmembrane helix</keyword>
<evidence type="ECO:0000256" key="1">
    <source>
        <dbReference type="ARBA" id="ARBA00004651"/>
    </source>
</evidence>
<keyword evidence="5 8" id="KW-0812">Transmembrane</keyword>
<evidence type="ECO:0000256" key="3">
    <source>
        <dbReference type="ARBA" id="ARBA00022448"/>
    </source>
</evidence>
<keyword evidence="7 8" id="KW-0472">Membrane</keyword>
<dbReference type="Gene3D" id="1.10.3470.10">
    <property type="entry name" value="ABC transporter involved in vitamin B12 uptake, BtuC"/>
    <property type="match status" value="1"/>
</dbReference>
<comment type="similarity">
    <text evidence="2">Belongs to the binding-protein-dependent transport system permease family. FecCD subfamily.</text>
</comment>
<reference evidence="9 10" key="1">
    <citation type="submission" date="2016-10" db="EMBL/GenBank/DDBJ databases">
        <authorList>
            <person name="de Groot N.N."/>
        </authorList>
    </citation>
    <scope>NUCLEOTIDE SEQUENCE [LARGE SCALE GENOMIC DNA]</scope>
    <source>
        <strain evidence="9 10">DSM 22012</strain>
    </source>
</reference>
<dbReference type="SUPFAM" id="SSF81345">
    <property type="entry name" value="ABC transporter involved in vitamin B12 uptake, BtuC"/>
    <property type="match status" value="1"/>
</dbReference>
<dbReference type="AlphaFoldDB" id="A0A1H6D5M6"/>
<feature type="transmembrane region" description="Helical" evidence="8">
    <location>
        <begin position="241"/>
        <end position="269"/>
    </location>
</feature>
<dbReference type="GO" id="GO:0005886">
    <property type="term" value="C:plasma membrane"/>
    <property type="evidence" value="ECO:0007669"/>
    <property type="project" value="UniProtKB-SubCell"/>
</dbReference>
<sequence length="338" mass="35876">MPSISRSPVLFRLVLLLALLLLSFVSLNFGALQLEPGAWLAPDSDQGRVLYQLRLPRLLLALFAGALLACTGAAAQSLFRNPLADPSLIGVSAGAALAVVTLMVFAGGWLVQHRFAEFAMPLTAFMGGLASTWLVMRLSRSLAGVSVTTLLLTGMAINAIALAGIGALKYLSDELTLRQASFWLMGNFSVQGWLPVIVLSCVAFPVLMLLAREGRELNLLLLGVSQAQLLGVDVIKLQRRLVVLCALGVGSVVAFGGLISFVGLIVPHLVRLLSGPDNRHLLPHSALLGAFFLGLADLLSRMLASPAELPIGILTALVGGPFFLFVLLYRMRRGGGYA</sequence>
<feature type="transmembrane region" description="Helical" evidence="8">
    <location>
        <begin position="150"/>
        <end position="172"/>
    </location>
</feature>
<feature type="transmembrane region" description="Helical" evidence="8">
    <location>
        <begin position="87"/>
        <end position="112"/>
    </location>
</feature>
<dbReference type="InterPro" id="IPR000522">
    <property type="entry name" value="ABC_transptr_permease_BtuC"/>
</dbReference>
<dbReference type="PANTHER" id="PTHR30472">
    <property type="entry name" value="FERRIC ENTEROBACTIN TRANSPORT SYSTEM PERMEASE PROTEIN"/>
    <property type="match status" value="1"/>
</dbReference>
<keyword evidence="10" id="KW-1185">Reference proteome</keyword>
<evidence type="ECO:0000256" key="6">
    <source>
        <dbReference type="ARBA" id="ARBA00022989"/>
    </source>
</evidence>
<dbReference type="GO" id="GO:0033214">
    <property type="term" value="P:siderophore-iron import into cell"/>
    <property type="evidence" value="ECO:0007669"/>
    <property type="project" value="TreeGrafter"/>
</dbReference>
<feature type="transmembrane region" description="Helical" evidence="8">
    <location>
        <begin position="57"/>
        <end position="75"/>
    </location>
</feature>
<keyword evidence="3" id="KW-0813">Transport</keyword>
<dbReference type="GO" id="GO:0022857">
    <property type="term" value="F:transmembrane transporter activity"/>
    <property type="evidence" value="ECO:0007669"/>
    <property type="project" value="InterPro"/>
</dbReference>
<dbReference type="PANTHER" id="PTHR30472:SF25">
    <property type="entry name" value="ABC TRANSPORTER PERMEASE PROTEIN MJ0876-RELATED"/>
    <property type="match status" value="1"/>
</dbReference>
<dbReference type="FunFam" id="1.10.3470.10:FF:000001">
    <property type="entry name" value="Vitamin B12 ABC transporter permease BtuC"/>
    <property type="match status" value="1"/>
</dbReference>
<dbReference type="Pfam" id="PF01032">
    <property type="entry name" value="FecCD"/>
    <property type="match status" value="1"/>
</dbReference>
<comment type="subcellular location">
    <subcellularLocation>
        <location evidence="1">Cell membrane</location>
        <topology evidence="1">Multi-pass membrane protein</topology>
    </subcellularLocation>
</comment>
<evidence type="ECO:0000256" key="7">
    <source>
        <dbReference type="ARBA" id="ARBA00023136"/>
    </source>
</evidence>
<accession>A0A1H6D5M6</accession>
<evidence type="ECO:0000313" key="9">
    <source>
        <dbReference type="EMBL" id="SEG80364.1"/>
    </source>
</evidence>
<evidence type="ECO:0000256" key="4">
    <source>
        <dbReference type="ARBA" id="ARBA00022475"/>
    </source>
</evidence>
<dbReference type="RefSeq" id="WP_235009202.1">
    <property type="nucleotide sequence ID" value="NZ_FNVQ01000005.1"/>
</dbReference>
<dbReference type="EMBL" id="FNVQ01000005">
    <property type="protein sequence ID" value="SEG80364.1"/>
    <property type="molecule type" value="Genomic_DNA"/>
</dbReference>
<keyword evidence="4" id="KW-1003">Cell membrane</keyword>
<organism evidence="9 10">
    <name type="scientific">Marinobacterium lutimaris</name>
    <dbReference type="NCBI Taxonomy" id="568106"/>
    <lineage>
        <taxon>Bacteria</taxon>
        <taxon>Pseudomonadati</taxon>
        <taxon>Pseudomonadota</taxon>
        <taxon>Gammaproteobacteria</taxon>
        <taxon>Oceanospirillales</taxon>
        <taxon>Oceanospirillaceae</taxon>
        <taxon>Marinobacterium</taxon>
    </lineage>
</organism>
<feature type="transmembrane region" description="Helical" evidence="8">
    <location>
        <begin position="192"/>
        <end position="210"/>
    </location>
</feature>
<evidence type="ECO:0000256" key="2">
    <source>
        <dbReference type="ARBA" id="ARBA00007935"/>
    </source>
</evidence>
<proteinExistence type="inferred from homology"/>
<dbReference type="CDD" id="cd06550">
    <property type="entry name" value="TM_ABC_iron-siderophores_like"/>
    <property type="match status" value="1"/>
</dbReference>
<evidence type="ECO:0000313" key="10">
    <source>
        <dbReference type="Proteomes" id="UP000236745"/>
    </source>
</evidence>
<dbReference type="InterPro" id="IPR037294">
    <property type="entry name" value="ABC_BtuC-like"/>
</dbReference>